<evidence type="ECO:0000256" key="1">
    <source>
        <dbReference type="ARBA" id="ARBA00000085"/>
    </source>
</evidence>
<dbReference type="InterPro" id="IPR013656">
    <property type="entry name" value="PAS_4"/>
</dbReference>
<sequence length="1179" mass="134614">MQPPRDQFTLFYDVFQALPDPYLILLPDAPRFTIFDLNGRNEILNNYNREKVIGKSFFEVFPPNPWDRENNGAEKIIESLFQVLETKKPHQTNLLRYDIRIPGSNKFEIRYWVIHHSPVLDAAGNLKYILNSASDMTSLVLLQEQDRRRNLIQIRNDQILHSLIDQNPDAVYFFDLNGHFTSANNATLDITECSYGELMQMTFFQFVLPQDRPYIKEHFQAAAHGIPQSYEAPIISTKGTWKILFITNLPIWIENSVVGVYAIAKDITAYKQAEAALLESEQRYRKLFLNSPMPMWVFDNITLRFIDVNEAALNKYGYSRQEFLHMTLLDIIPPAYQKARLETIKKYHPRKATYKEFTRHKTKAGEELYIEVHALPVLNNGSECSLIVSNDITNIVLAQQNLERNNEEKRQILESITDGFISLDPNFTVKSWNKEAERILGIKKEDALNRNLTELLPKYPPTRYYRDFSKALRENKPVHFQQLLYTRKIWVDLSAYPSVNGLSVFFRDISKEKLFWEMERLGKTVLEKNARPNAGLPETLNYYLTEIEHLHDGMICALYRVENNRLVTIAAPSLSDSFIRSVNGTDLSDFTAFCTVSLPDQDKVVVADIEEGIPISEFRKLARTEGLCACWTYPIIGTHQDMIGILVVYYKNVRIPTPQEETSIEAARNLVLLLLENKLAEAEVQLGKERYLQAENANRAKSEFLANISHELRTPMNAILGFSETLQSLVKDKTALGYLRTIQASGNALLRLINDLLDLSKIEAGRMELVSEKVLLRQLLQEVNDMFMPAVEKKGLTLNTDLAPDLPDTFQLDETRLRQILINLIGNAVKFTPKGSITVSVEAINIKPRKHVCNLVISVTDTGIGVHKEDQKIIFEMFWQAPRVIKKQYGGTGLGLAITRRLVELMNGTINVESRPGEGTTFKIILQDVLFFKTKELISEAEEPDLSKFRIDFYNPTLLVVDDEKTNTDLAKAFLADKNIKVKTTNSSKEAIKLAAKTSPDLILMDLVMKELNGQEAAKAIKQNKKTGHIPIIAFTASVKKPNGIADKELFEAVFAKPVNKRQLLEILVRYLPHRTEAISTPEENPVEHGQKIAEPEKQALLQKTAGKLQEFSRQAAELADVLDLESITTLITRLNAYMQKHKLHFLLAQYLKQLSVARSSFDVESLRKLLLEFPQPDQ</sequence>
<dbReference type="Pfam" id="PF00989">
    <property type="entry name" value="PAS"/>
    <property type="match status" value="1"/>
</dbReference>
<dbReference type="Gene3D" id="3.30.565.10">
    <property type="entry name" value="Histidine kinase-like ATPase, C-terminal domain"/>
    <property type="match status" value="1"/>
</dbReference>
<dbReference type="GO" id="GO:0009927">
    <property type="term" value="F:histidine phosphotransfer kinase activity"/>
    <property type="evidence" value="ECO:0007669"/>
    <property type="project" value="TreeGrafter"/>
</dbReference>
<accession>A0A5N1J6R6</accession>
<reference evidence="12 13" key="1">
    <citation type="submission" date="2019-09" db="EMBL/GenBank/DDBJ databases">
        <title>Genome sequence of Adhaeribacter sp. M2.</title>
        <authorList>
            <person name="Srinivasan S."/>
        </authorList>
    </citation>
    <scope>NUCLEOTIDE SEQUENCE [LARGE SCALE GENOMIC DNA]</scope>
    <source>
        <strain evidence="12 13">M2</strain>
    </source>
</reference>
<dbReference type="Pfam" id="PF13426">
    <property type="entry name" value="PAS_9"/>
    <property type="match status" value="2"/>
</dbReference>
<dbReference type="InterPro" id="IPR003594">
    <property type="entry name" value="HATPase_dom"/>
</dbReference>
<dbReference type="RefSeq" id="WP_150901795.1">
    <property type="nucleotide sequence ID" value="NZ_VTWT01000001.1"/>
</dbReference>
<feature type="domain" description="Response regulatory" evidence="9">
    <location>
        <begin position="957"/>
        <end position="1072"/>
    </location>
</feature>
<dbReference type="SUPFAM" id="SSF55785">
    <property type="entry name" value="PYP-like sensor domain (PAS domain)"/>
    <property type="match status" value="4"/>
</dbReference>
<dbReference type="PROSITE" id="PS50113">
    <property type="entry name" value="PAC"/>
    <property type="match status" value="1"/>
</dbReference>
<feature type="modified residue" description="4-aspartylphosphate" evidence="7">
    <location>
        <position position="1006"/>
    </location>
</feature>
<dbReference type="SUPFAM" id="SSF55874">
    <property type="entry name" value="ATPase domain of HSP90 chaperone/DNA topoisomerase II/histidine kinase"/>
    <property type="match status" value="1"/>
</dbReference>
<evidence type="ECO:0000259" key="11">
    <source>
        <dbReference type="PROSITE" id="PS50113"/>
    </source>
</evidence>
<dbReference type="Gene3D" id="3.30.450.20">
    <property type="entry name" value="PAS domain"/>
    <property type="match status" value="4"/>
</dbReference>
<dbReference type="PRINTS" id="PR00344">
    <property type="entry name" value="BCTRLSENSOR"/>
</dbReference>
<dbReference type="InterPro" id="IPR000700">
    <property type="entry name" value="PAS-assoc_C"/>
</dbReference>
<dbReference type="CDD" id="cd00082">
    <property type="entry name" value="HisKA"/>
    <property type="match status" value="1"/>
</dbReference>
<feature type="domain" description="Histidine kinase" evidence="8">
    <location>
        <begin position="707"/>
        <end position="930"/>
    </location>
</feature>
<dbReference type="GO" id="GO:0006355">
    <property type="term" value="P:regulation of DNA-templated transcription"/>
    <property type="evidence" value="ECO:0007669"/>
    <property type="project" value="InterPro"/>
</dbReference>
<dbReference type="PROSITE" id="PS50112">
    <property type="entry name" value="PAS"/>
    <property type="match status" value="3"/>
</dbReference>
<dbReference type="InterPro" id="IPR036890">
    <property type="entry name" value="HATPase_C_sf"/>
</dbReference>
<evidence type="ECO:0000256" key="6">
    <source>
        <dbReference type="ARBA" id="ARBA00023012"/>
    </source>
</evidence>
<feature type="domain" description="PAS" evidence="10">
    <location>
        <begin position="156"/>
        <end position="226"/>
    </location>
</feature>
<keyword evidence="13" id="KW-1185">Reference proteome</keyword>
<dbReference type="CDD" id="cd16922">
    <property type="entry name" value="HATPase_EvgS-ArcB-TorS-like"/>
    <property type="match status" value="1"/>
</dbReference>
<comment type="catalytic activity">
    <reaction evidence="1">
        <text>ATP + protein L-histidine = ADP + protein N-phospho-L-histidine.</text>
        <dbReference type="EC" id="2.7.13.3"/>
    </reaction>
</comment>
<dbReference type="SUPFAM" id="SSF52172">
    <property type="entry name" value="CheY-like"/>
    <property type="match status" value="1"/>
</dbReference>
<feature type="domain" description="PAS" evidence="10">
    <location>
        <begin position="280"/>
        <end position="351"/>
    </location>
</feature>
<feature type="domain" description="PAC" evidence="11">
    <location>
        <begin position="228"/>
        <end position="279"/>
    </location>
</feature>
<evidence type="ECO:0000256" key="4">
    <source>
        <dbReference type="ARBA" id="ARBA00022679"/>
    </source>
</evidence>
<dbReference type="GO" id="GO:0000155">
    <property type="term" value="F:phosphorelay sensor kinase activity"/>
    <property type="evidence" value="ECO:0007669"/>
    <property type="project" value="InterPro"/>
</dbReference>
<dbReference type="Gene3D" id="3.40.50.2300">
    <property type="match status" value="1"/>
</dbReference>
<dbReference type="InterPro" id="IPR035965">
    <property type="entry name" value="PAS-like_dom_sf"/>
</dbReference>
<feature type="domain" description="PAS" evidence="10">
    <location>
        <begin position="405"/>
        <end position="475"/>
    </location>
</feature>
<dbReference type="FunFam" id="1.10.287.130:FF:000001">
    <property type="entry name" value="Two-component sensor histidine kinase"/>
    <property type="match status" value="1"/>
</dbReference>
<evidence type="ECO:0000313" key="12">
    <source>
        <dbReference type="EMBL" id="KAA9345652.1"/>
    </source>
</evidence>
<dbReference type="InterPro" id="IPR036097">
    <property type="entry name" value="HisK_dim/P_sf"/>
</dbReference>
<evidence type="ECO:0000259" key="10">
    <source>
        <dbReference type="PROSITE" id="PS50112"/>
    </source>
</evidence>
<dbReference type="InterPro" id="IPR013767">
    <property type="entry name" value="PAS_fold"/>
</dbReference>
<dbReference type="NCBIfam" id="TIGR00229">
    <property type="entry name" value="sensory_box"/>
    <property type="match status" value="3"/>
</dbReference>
<dbReference type="Pfam" id="PF08448">
    <property type="entry name" value="PAS_4"/>
    <property type="match status" value="1"/>
</dbReference>
<dbReference type="PANTHER" id="PTHR43047:SF72">
    <property type="entry name" value="OSMOSENSING HISTIDINE PROTEIN KINASE SLN1"/>
    <property type="match status" value="1"/>
</dbReference>
<dbReference type="InterPro" id="IPR029016">
    <property type="entry name" value="GAF-like_dom_sf"/>
</dbReference>
<dbReference type="CDD" id="cd17546">
    <property type="entry name" value="REC_hyHK_CKI1_RcsC-like"/>
    <property type="match status" value="1"/>
</dbReference>
<dbReference type="FunFam" id="3.30.565.10:FF:000010">
    <property type="entry name" value="Sensor histidine kinase RcsC"/>
    <property type="match status" value="1"/>
</dbReference>
<evidence type="ECO:0000259" key="8">
    <source>
        <dbReference type="PROSITE" id="PS50109"/>
    </source>
</evidence>
<dbReference type="InterPro" id="IPR000014">
    <property type="entry name" value="PAS"/>
</dbReference>
<dbReference type="PROSITE" id="PS50110">
    <property type="entry name" value="RESPONSE_REGULATORY"/>
    <property type="match status" value="1"/>
</dbReference>
<dbReference type="InterPro" id="IPR003661">
    <property type="entry name" value="HisK_dim/P_dom"/>
</dbReference>
<dbReference type="SMART" id="SM00448">
    <property type="entry name" value="REC"/>
    <property type="match status" value="1"/>
</dbReference>
<dbReference type="Gene3D" id="3.30.450.40">
    <property type="match status" value="1"/>
</dbReference>
<dbReference type="PROSITE" id="PS50109">
    <property type="entry name" value="HIS_KIN"/>
    <property type="match status" value="1"/>
</dbReference>
<dbReference type="AlphaFoldDB" id="A0A5N1J6R6"/>
<proteinExistence type="predicted"/>
<evidence type="ECO:0000256" key="5">
    <source>
        <dbReference type="ARBA" id="ARBA00022777"/>
    </source>
</evidence>
<dbReference type="InterPro" id="IPR001789">
    <property type="entry name" value="Sig_transdc_resp-reg_receiver"/>
</dbReference>
<organism evidence="12 13">
    <name type="scientific">Adhaeribacter soli</name>
    <dbReference type="NCBI Taxonomy" id="2607655"/>
    <lineage>
        <taxon>Bacteria</taxon>
        <taxon>Pseudomonadati</taxon>
        <taxon>Bacteroidota</taxon>
        <taxon>Cytophagia</taxon>
        <taxon>Cytophagales</taxon>
        <taxon>Hymenobacteraceae</taxon>
        <taxon>Adhaeribacter</taxon>
    </lineage>
</organism>
<dbReference type="InterPro" id="IPR004358">
    <property type="entry name" value="Sig_transdc_His_kin-like_C"/>
</dbReference>
<dbReference type="SMART" id="SM00388">
    <property type="entry name" value="HisKA"/>
    <property type="match status" value="1"/>
</dbReference>
<name>A0A5N1J6R6_9BACT</name>
<keyword evidence="4" id="KW-0808">Transferase</keyword>
<dbReference type="CDD" id="cd00130">
    <property type="entry name" value="PAS"/>
    <property type="match status" value="4"/>
</dbReference>
<dbReference type="SMART" id="SM00387">
    <property type="entry name" value="HATPase_c"/>
    <property type="match status" value="1"/>
</dbReference>
<dbReference type="Gene3D" id="1.10.287.130">
    <property type="match status" value="1"/>
</dbReference>
<evidence type="ECO:0000256" key="2">
    <source>
        <dbReference type="ARBA" id="ARBA00012438"/>
    </source>
</evidence>
<dbReference type="Pfam" id="PF00072">
    <property type="entry name" value="Response_reg"/>
    <property type="match status" value="1"/>
</dbReference>
<evidence type="ECO:0000256" key="7">
    <source>
        <dbReference type="PROSITE-ProRule" id="PRU00169"/>
    </source>
</evidence>
<dbReference type="SMART" id="SM00091">
    <property type="entry name" value="PAS"/>
    <property type="match status" value="4"/>
</dbReference>
<dbReference type="InterPro" id="IPR005467">
    <property type="entry name" value="His_kinase_dom"/>
</dbReference>
<dbReference type="InterPro" id="IPR011006">
    <property type="entry name" value="CheY-like_superfamily"/>
</dbReference>
<protein>
    <recommendedName>
        <fullName evidence="2">histidine kinase</fullName>
        <ecNumber evidence="2">2.7.13.3</ecNumber>
    </recommendedName>
</protein>
<dbReference type="SUPFAM" id="SSF55781">
    <property type="entry name" value="GAF domain-like"/>
    <property type="match status" value="1"/>
</dbReference>
<dbReference type="GO" id="GO:0005886">
    <property type="term" value="C:plasma membrane"/>
    <property type="evidence" value="ECO:0007669"/>
    <property type="project" value="TreeGrafter"/>
</dbReference>
<evidence type="ECO:0000259" key="9">
    <source>
        <dbReference type="PROSITE" id="PS50110"/>
    </source>
</evidence>
<dbReference type="EC" id="2.7.13.3" evidence="2"/>
<keyword evidence="5" id="KW-0418">Kinase</keyword>
<gene>
    <name evidence="12" type="ORF">F0P94_00760</name>
</gene>
<dbReference type="EMBL" id="VTWT01000001">
    <property type="protein sequence ID" value="KAA9345652.1"/>
    <property type="molecule type" value="Genomic_DNA"/>
</dbReference>
<dbReference type="Pfam" id="PF02518">
    <property type="entry name" value="HATPase_c"/>
    <property type="match status" value="1"/>
</dbReference>
<keyword evidence="3 7" id="KW-0597">Phosphoprotein</keyword>
<dbReference type="PANTHER" id="PTHR43047">
    <property type="entry name" value="TWO-COMPONENT HISTIDINE PROTEIN KINASE"/>
    <property type="match status" value="1"/>
</dbReference>
<dbReference type="SUPFAM" id="SSF47384">
    <property type="entry name" value="Homodimeric domain of signal transducing histidine kinase"/>
    <property type="match status" value="1"/>
</dbReference>
<dbReference type="Pfam" id="PF00512">
    <property type="entry name" value="HisKA"/>
    <property type="match status" value="1"/>
</dbReference>
<evidence type="ECO:0000313" key="13">
    <source>
        <dbReference type="Proteomes" id="UP000326570"/>
    </source>
</evidence>
<comment type="caution">
    <text evidence="12">The sequence shown here is derived from an EMBL/GenBank/DDBJ whole genome shotgun (WGS) entry which is preliminary data.</text>
</comment>
<evidence type="ECO:0000256" key="3">
    <source>
        <dbReference type="ARBA" id="ARBA00022553"/>
    </source>
</evidence>
<keyword evidence="6" id="KW-0902">Two-component regulatory system</keyword>
<dbReference type="Proteomes" id="UP000326570">
    <property type="component" value="Unassembled WGS sequence"/>
</dbReference>